<name>A0A0M0JRC2_9EUKA</name>
<feature type="domain" description="ATP-grasp" evidence="5">
    <location>
        <begin position="210"/>
        <end position="415"/>
    </location>
</feature>
<evidence type="ECO:0000256" key="4">
    <source>
        <dbReference type="PROSITE-ProRule" id="PRU00409"/>
    </source>
</evidence>
<comment type="caution">
    <text evidence="6">The sequence shown here is derived from an EMBL/GenBank/DDBJ whole genome shotgun (WGS) entry which is preliminary data.</text>
</comment>
<accession>A0A0M0JRC2</accession>
<dbReference type="GO" id="GO:0005524">
    <property type="term" value="F:ATP binding"/>
    <property type="evidence" value="ECO:0007669"/>
    <property type="project" value="UniProtKB-UniRule"/>
</dbReference>
<proteinExistence type="predicted"/>
<reference evidence="7" key="1">
    <citation type="journal article" date="2015" name="PLoS Genet.">
        <title>Genome Sequence and Transcriptome Analyses of Chrysochromulina tobin: Metabolic Tools for Enhanced Algal Fitness in the Prominent Order Prymnesiales (Haptophyceae).</title>
        <authorList>
            <person name="Hovde B.T."/>
            <person name="Deodato C.R."/>
            <person name="Hunsperger H.M."/>
            <person name="Ryken S.A."/>
            <person name="Yost W."/>
            <person name="Jha R.K."/>
            <person name="Patterson J."/>
            <person name="Monnat R.J. Jr."/>
            <person name="Barlow S.B."/>
            <person name="Starkenburg S.R."/>
            <person name="Cattolico R.A."/>
        </authorList>
    </citation>
    <scope>NUCLEOTIDE SEQUENCE</scope>
    <source>
        <strain evidence="7">CCMP291</strain>
    </source>
</reference>
<organism evidence="6 7">
    <name type="scientific">Chrysochromulina tobinii</name>
    <dbReference type="NCBI Taxonomy" id="1460289"/>
    <lineage>
        <taxon>Eukaryota</taxon>
        <taxon>Haptista</taxon>
        <taxon>Haptophyta</taxon>
        <taxon>Prymnesiophyceae</taxon>
        <taxon>Prymnesiales</taxon>
        <taxon>Chrysochromulinaceae</taxon>
        <taxon>Chrysochromulina</taxon>
    </lineage>
</organism>
<evidence type="ECO:0000256" key="1">
    <source>
        <dbReference type="ARBA" id="ARBA00022598"/>
    </source>
</evidence>
<dbReference type="PANTHER" id="PTHR43585:SF2">
    <property type="entry name" value="ATP-GRASP ENZYME FSQD"/>
    <property type="match status" value="1"/>
</dbReference>
<dbReference type="GO" id="GO:0046872">
    <property type="term" value="F:metal ion binding"/>
    <property type="evidence" value="ECO:0007669"/>
    <property type="project" value="InterPro"/>
</dbReference>
<dbReference type="InterPro" id="IPR011761">
    <property type="entry name" value="ATP-grasp"/>
</dbReference>
<dbReference type="Gene3D" id="3.30.470.20">
    <property type="entry name" value="ATP-grasp fold, B domain"/>
    <property type="match status" value="1"/>
</dbReference>
<gene>
    <name evidence="6" type="ORF">Ctob_008795</name>
</gene>
<sequence>MPDATRGNGASAVKVMYVRVGHTMKLRRLTWYDPCEPSALDAMLRAACGVAPSQQYLLLDQTMCAVAVSSSLPSGETYELSIVGPAPGKEHKKKAIVVIDPISTGAVLAYKISQMGIKVVAVWSEVIPEDLKNFVDPRVAIDFAARIEHGPDGIASTVAQVRALEDLDVSDVMVGCETGVLLGDMLSEGLGVRTNGTAKSGLRRNKFYQTEALRTAKLNACGQKLATTIDDVERFLKEKPPAQVFKAVVKPVEGAGSDGVFICDSPEAVRSAFKSLEGTKNVLGLTNYAVLLQEYLRGDEYVVDTVSRSGVHKCVAIWKYDKRLFNGSPVVYFGMRLMPVEAEPELRAMVEYIFNVLEQLGIRNGAIHSEVKFEERGPVLIEANCRLHGGEGTWAPMAEECLGYSAVTAMLDAYLDPAAFGALPSMPSGFRAHAKEAKLRSAVSGVLKTIDQAALKAIRELPSYRSEMIAVKVGKRIDLTTDAVTACGNVNFVNKDLKQLEKDYDAFHEIVGRSIFTIE</sequence>
<evidence type="ECO:0000256" key="3">
    <source>
        <dbReference type="ARBA" id="ARBA00022840"/>
    </source>
</evidence>
<dbReference type="PANTHER" id="PTHR43585">
    <property type="entry name" value="FUMIPYRROLE BIOSYNTHESIS PROTEIN C"/>
    <property type="match status" value="1"/>
</dbReference>
<evidence type="ECO:0000313" key="7">
    <source>
        <dbReference type="Proteomes" id="UP000037460"/>
    </source>
</evidence>
<dbReference type="GO" id="GO:0016874">
    <property type="term" value="F:ligase activity"/>
    <property type="evidence" value="ECO:0007669"/>
    <property type="project" value="UniProtKB-KW"/>
</dbReference>
<dbReference type="OrthoDB" id="434648at2759"/>
<keyword evidence="1" id="KW-0436">Ligase</keyword>
<evidence type="ECO:0000313" key="6">
    <source>
        <dbReference type="EMBL" id="KOO29144.1"/>
    </source>
</evidence>
<dbReference type="AlphaFoldDB" id="A0A0M0JRC2"/>
<protein>
    <submittedName>
        <fullName evidence="6">Phosphoribosylglycinamide synthetase</fullName>
    </submittedName>
</protein>
<dbReference type="Pfam" id="PF13535">
    <property type="entry name" value="ATP-grasp_4"/>
    <property type="match status" value="1"/>
</dbReference>
<evidence type="ECO:0000259" key="5">
    <source>
        <dbReference type="PROSITE" id="PS50975"/>
    </source>
</evidence>
<evidence type="ECO:0000256" key="2">
    <source>
        <dbReference type="ARBA" id="ARBA00022741"/>
    </source>
</evidence>
<keyword evidence="2 4" id="KW-0547">Nucleotide-binding</keyword>
<dbReference type="InterPro" id="IPR052032">
    <property type="entry name" value="ATP-dep_AA_Ligase"/>
</dbReference>
<dbReference type="PROSITE" id="PS50975">
    <property type="entry name" value="ATP_GRASP"/>
    <property type="match status" value="1"/>
</dbReference>
<keyword evidence="7" id="KW-1185">Reference proteome</keyword>
<dbReference type="SUPFAM" id="SSF56059">
    <property type="entry name" value="Glutathione synthetase ATP-binding domain-like"/>
    <property type="match status" value="1"/>
</dbReference>
<keyword evidence="3 4" id="KW-0067">ATP-binding</keyword>
<dbReference type="Proteomes" id="UP000037460">
    <property type="component" value="Unassembled WGS sequence"/>
</dbReference>
<dbReference type="EMBL" id="JWZX01002456">
    <property type="protein sequence ID" value="KOO29144.1"/>
    <property type="molecule type" value="Genomic_DNA"/>
</dbReference>